<evidence type="ECO:0000313" key="3">
    <source>
        <dbReference type="Proteomes" id="UP000501926"/>
    </source>
</evidence>
<dbReference type="EMBL" id="CP049055">
    <property type="protein sequence ID" value="QII13132.1"/>
    <property type="molecule type" value="Genomic_DNA"/>
</dbReference>
<reference evidence="1" key="1">
    <citation type="journal article" date="2006" name="Nature">
        <title>Deciphering the evolution and metabolism of an anammox bacterium from a community genome.</title>
        <authorList>
            <person name="Strous M."/>
            <person name="Pelletier E."/>
            <person name="Mangenot S."/>
            <person name="Rattei T."/>
            <person name="Lehner A."/>
            <person name="Taylor M.W."/>
            <person name="Horn M."/>
            <person name="Daims H."/>
            <person name="Bartol-Mavel D."/>
            <person name="Wincker P."/>
            <person name="Barbe V."/>
            <person name="Fonknechten N."/>
            <person name="Vallenet D."/>
            <person name="Segurens B."/>
            <person name="Schenowitz-Truong C."/>
            <person name="Medigue C."/>
            <person name="Collingro A."/>
            <person name="Snel B."/>
            <person name="Dutilh B.E."/>
            <person name="OpDenCamp H.J.M."/>
            <person name="vanDerDrift C."/>
            <person name="Cirpus I."/>
            <person name="vanDePas-Schoonen K.T."/>
            <person name="Harhangi H.R."/>
            <person name="vanNiftrik L."/>
            <person name="Schmid M."/>
            <person name="Keltjens J."/>
            <person name="vanDeVossenberg J."/>
            <person name="Kartal B."/>
            <person name="Meier H."/>
            <person name="Frishman D."/>
            <person name="Huynen M.A."/>
            <person name="Mewes H."/>
            <person name="Weissenbach J."/>
            <person name="Jetten M.S.M."/>
            <person name="Wagner M."/>
            <person name="LePaslier D."/>
        </authorList>
    </citation>
    <scope>NUCLEOTIDE SEQUENCE</scope>
</reference>
<accession>Q1Q676</accession>
<reference evidence="2 3" key="3">
    <citation type="submission" date="2020-02" db="EMBL/GenBank/DDBJ databases">
        <title>Newly sequenced genome of strain CSTR1 showed variability in Candidatus Kuenenia stuttgartiensis genomes.</title>
        <authorList>
            <person name="Ding C."/>
            <person name="Adrian L."/>
        </authorList>
    </citation>
    <scope>NUCLEOTIDE SEQUENCE [LARGE SCALE GENOMIC DNA]</scope>
    <source>
        <strain evidence="2 3">CSTR1</strain>
    </source>
</reference>
<dbReference type="AlphaFoldDB" id="Q1Q676"/>
<organism evidence="1">
    <name type="scientific">Kuenenia stuttgartiensis</name>
    <dbReference type="NCBI Taxonomy" id="174633"/>
    <lineage>
        <taxon>Bacteria</taxon>
        <taxon>Pseudomonadati</taxon>
        <taxon>Planctomycetota</taxon>
        <taxon>Candidatus Brocadiia</taxon>
        <taxon>Candidatus Brocadiales</taxon>
        <taxon>Candidatus Brocadiaceae</taxon>
        <taxon>Candidatus Kuenenia</taxon>
    </lineage>
</organism>
<evidence type="ECO:0000313" key="1">
    <source>
        <dbReference type="EMBL" id="CAJ73069.1"/>
    </source>
</evidence>
<sequence length="54" mass="6258">MLCLFSTVCKYIQQILVLNLVLHKGCDAAVSLINSYSEYILRCAKKYVRFHTMD</sequence>
<protein>
    <submittedName>
        <fullName evidence="1">Uncharacterized protein</fullName>
    </submittedName>
</protein>
<proteinExistence type="predicted"/>
<reference evidence="1" key="2">
    <citation type="submission" date="2006-01" db="EMBL/GenBank/DDBJ databases">
        <authorList>
            <person name="Genoscope"/>
        </authorList>
    </citation>
    <scope>NUCLEOTIDE SEQUENCE</scope>
</reference>
<evidence type="ECO:0000313" key="2">
    <source>
        <dbReference type="EMBL" id="QII13132.1"/>
    </source>
</evidence>
<gene>
    <name evidence="2" type="ORF">KsCSTR_37530</name>
    <name evidence="1" type="ORF">kuste2324</name>
</gene>
<dbReference type="EMBL" id="CT573071">
    <property type="protein sequence ID" value="CAJ73069.1"/>
    <property type="molecule type" value="Genomic_DNA"/>
</dbReference>
<dbReference type="Proteomes" id="UP000501926">
    <property type="component" value="Chromosome"/>
</dbReference>
<name>Q1Q676_KUEST</name>